<dbReference type="EMBL" id="CAJVRL010000071">
    <property type="protein sequence ID" value="CAG8956655.1"/>
    <property type="molecule type" value="Genomic_DNA"/>
</dbReference>
<dbReference type="Proteomes" id="UP000696280">
    <property type="component" value="Unassembled WGS sequence"/>
</dbReference>
<name>A0A9N9L2R6_9HELO</name>
<feature type="signal peptide" evidence="2">
    <location>
        <begin position="1"/>
        <end position="21"/>
    </location>
</feature>
<sequence>MHFINISTGLLLLNAIISITAIPLQLQDVALEARTLPVNTVPKRDLEPRARPLNFDAMREQIAMFERFKMESIQGNNYWKAIRHWDREIARVKADLALEKKPNGHPAPLPSKRGLEARAPPSTYAEVKSHIEYMRTRKAIAKNQKQGEAAVQYWKGEIQSMKAKLKEMDPPDAHPASLPRKR</sequence>
<organism evidence="3 4">
    <name type="scientific">Hymenoscyphus fraxineus</name>
    <dbReference type="NCBI Taxonomy" id="746836"/>
    <lineage>
        <taxon>Eukaryota</taxon>
        <taxon>Fungi</taxon>
        <taxon>Dikarya</taxon>
        <taxon>Ascomycota</taxon>
        <taxon>Pezizomycotina</taxon>
        <taxon>Leotiomycetes</taxon>
        <taxon>Helotiales</taxon>
        <taxon>Helotiaceae</taxon>
        <taxon>Hymenoscyphus</taxon>
    </lineage>
</organism>
<protein>
    <submittedName>
        <fullName evidence="3">Uncharacterized protein</fullName>
    </submittedName>
</protein>
<dbReference type="AlphaFoldDB" id="A0A9N9L2R6"/>
<evidence type="ECO:0000313" key="4">
    <source>
        <dbReference type="Proteomes" id="UP000696280"/>
    </source>
</evidence>
<reference evidence="3" key="1">
    <citation type="submission" date="2021-07" db="EMBL/GenBank/DDBJ databases">
        <authorList>
            <person name="Durling M."/>
        </authorList>
    </citation>
    <scope>NUCLEOTIDE SEQUENCE</scope>
</reference>
<evidence type="ECO:0000256" key="2">
    <source>
        <dbReference type="SAM" id="SignalP"/>
    </source>
</evidence>
<keyword evidence="4" id="KW-1185">Reference proteome</keyword>
<feature type="region of interest" description="Disordered" evidence="1">
    <location>
        <begin position="100"/>
        <end position="121"/>
    </location>
</feature>
<proteinExistence type="predicted"/>
<gene>
    <name evidence="3" type="ORF">HYFRA_00011966</name>
</gene>
<accession>A0A9N9L2R6</accession>
<feature type="chain" id="PRO_5040348767" evidence="2">
    <location>
        <begin position="22"/>
        <end position="182"/>
    </location>
</feature>
<keyword evidence="2" id="KW-0732">Signal</keyword>
<evidence type="ECO:0000256" key="1">
    <source>
        <dbReference type="SAM" id="MobiDB-lite"/>
    </source>
</evidence>
<evidence type="ECO:0000313" key="3">
    <source>
        <dbReference type="EMBL" id="CAG8956655.1"/>
    </source>
</evidence>
<comment type="caution">
    <text evidence="3">The sequence shown here is derived from an EMBL/GenBank/DDBJ whole genome shotgun (WGS) entry which is preliminary data.</text>
</comment>